<sequence>MPLQCSSCRNQLKELSLIASSLSGVRIAVVAPSFETYNVVSHIQTEFPRLIVDRDVGSLWSSNDANNYDQILFDRCGRVSHAISHPRSDVTSYRDTLNAIKSALYHAQCGWCQYDSKDPTRHENGHKTAKSVNAYLKPRTPGYYSGEQDIQINQRRKSSYEQTTMYNPTRLDQTTYYNRNRQSQPTSYYSAQPINNHSMSREHHNDYSIRYQQQNFFRPESTQNKALGQIQKQPEMTEEFRYDISARHSSTTAPSKSGYGPDEDYGDYGLPQSAGTTPILQTQISPPTPPNPFWPTPPYRQIQKNHITRQYQIDQPFGPIIGENNIPCSAYTDDICYQQQEKLGRSGLSKCCSKGIYFTDLCISGRCSNSTTQLCCFQKFLQAKFACCADPSQSEGTTSTNQFNKCCHQKFVSHDDCCSQEAAFHYWNSVHEICYPNTKVDYSKIKMEVRFAEGVRVVDLGENRLWDYECQYGEFLKDSIEDNGDMNSIYLLVCNQTCWVLIWFLRANPRMTAARCVNIGRERELRAGPNGRDLPRLFPYLHNLLRPNGLINEYIDLRIYTSLLQKYY</sequence>
<dbReference type="AlphaFoldDB" id="A0A1I7XTF3"/>
<evidence type="ECO:0000259" key="1">
    <source>
        <dbReference type="Pfam" id="PF04592"/>
    </source>
</evidence>
<protein>
    <submittedName>
        <fullName evidence="3">SelP_N domain-containing protein</fullName>
    </submittedName>
</protein>
<dbReference type="Pfam" id="PF04592">
    <property type="entry name" value="SelP_N"/>
    <property type="match status" value="1"/>
</dbReference>
<evidence type="ECO:0000313" key="2">
    <source>
        <dbReference type="Proteomes" id="UP000095283"/>
    </source>
</evidence>
<dbReference type="InterPro" id="IPR007671">
    <property type="entry name" value="Selenoprotein-P_N"/>
</dbReference>
<evidence type="ECO:0000313" key="3">
    <source>
        <dbReference type="WBParaSite" id="Hba_21100"/>
    </source>
</evidence>
<name>A0A1I7XTF3_HETBA</name>
<feature type="domain" description="Selenoprotein P N-terminal" evidence="1">
    <location>
        <begin position="59"/>
        <end position="121"/>
    </location>
</feature>
<dbReference type="Proteomes" id="UP000095283">
    <property type="component" value="Unplaced"/>
</dbReference>
<organism evidence="2 3">
    <name type="scientific">Heterorhabditis bacteriophora</name>
    <name type="common">Entomopathogenic nematode worm</name>
    <dbReference type="NCBI Taxonomy" id="37862"/>
    <lineage>
        <taxon>Eukaryota</taxon>
        <taxon>Metazoa</taxon>
        <taxon>Ecdysozoa</taxon>
        <taxon>Nematoda</taxon>
        <taxon>Chromadorea</taxon>
        <taxon>Rhabditida</taxon>
        <taxon>Rhabditina</taxon>
        <taxon>Rhabditomorpha</taxon>
        <taxon>Strongyloidea</taxon>
        <taxon>Heterorhabditidae</taxon>
        <taxon>Heterorhabditis</taxon>
    </lineage>
</organism>
<reference evidence="3" key="1">
    <citation type="submission" date="2016-11" db="UniProtKB">
        <authorList>
            <consortium name="WormBaseParasite"/>
        </authorList>
    </citation>
    <scope>IDENTIFICATION</scope>
</reference>
<keyword evidence="2" id="KW-1185">Reference proteome</keyword>
<proteinExistence type="predicted"/>
<accession>A0A1I7XTF3</accession>
<dbReference type="WBParaSite" id="Hba_21100">
    <property type="protein sequence ID" value="Hba_21100"/>
    <property type="gene ID" value="Hba_21100"/>
</dbReference>